<evidence type="ECO:0000313" key="7">
    <source>
        <dbReference type="Proteomes" id="UP000030669"/>
    </source>
</evidence>
<comment type="subcellular location">
    <subcellularLocation>
        <location evidence="1">Mitochondrion</location>
    </subcellularLocation>
</comment>
<dbReference type="STRING" id="670483.S7Q7R6"/>
<evidence type="ECO:0000256" key="3">
    <source>
        <dbReference type="ARBA" id="ARBA00023128"/>
    </source>
</evidence>
<dbReference type="OrthoDB" id="26679at2759"/>
<dbReference type="PANTHER" id="PTHR23354">
    <property type="entry name" value="NUCLEOLAR PROTEIN 7/ESTROGEN RECEPTOR COACTIVATOR-RELATED"/>
    <property type="match status" value="1"/>
</dbReference>
<feature type="domain" description="TLDc" evidence="5">
    <location>
        <begin position="4"/>
        <end position="175"/>
    </location>
</feature>
<dbReference type="HOGENOM" id="CLU_029204_0_0_1"/>
<dbReference type="GO" id="GO:0005634">
    <property type="term" value="C:nucleus"/>
    <property type="evidence" value="ECO:0007669"/>
    <property type="project" value="TreeGrafter"/>
</dbReference>
<gene>
    <name evidence="6" type="ORF">GLOTRDRAFT_75646</name>
</gene>
<comment type="similarity">
    <text evidence="2">Belongs to the OXR1 family.</text>
</comment>
<dbReference type="GO" id="GO:0006979">
    <property type="term" value="P:response to oxidative stress"/>
    <property type="evidence" value="ECO:0007669"/>
    <property type="project" value="TreeGrafter"/>
</dbReference>
<dbReference type="GeneID" id="19308532"/>
<accession>S7Q7R6</accession>
<keyword evidence="7" id="KW-1185">Reference proteome</keyword>
<evidence type="ECO:0000256" key="4">
    <source>
        <dbReference type="ARBA" id="ARBA00040604"/>
    </source>
</evidence>
<dbReference type="PROSITE" id="PS51886">
    <property type="entry name" value="TLDC"/>
    <property type="match status" value="1"/>
</dbReference>
<reference evidence="6 7" key="1">
    <citation type="journal article" date="2012" name="Science">
        <title>The Paleozoic origin of enzymatic lignin decomposition reconstructed from 31 fungal genomes.</title>
        <authorList>
            <person name="Floudas D."/>
            <person name="Binder M."/>
            <person name="Riley R."/>
            <person name="Barry K."/>
            <person name="Blanchette R.A."/>
            <person name="Henrissat B."/>
            <person name="Martinez A.T."/>
            <person name="Otillar R."/>
            <person name="Spatafora J.W."/>
            <person name="Yadav J.S."/>
            <person name="Aerts A."/>
            <person name="Benoit I."/>
            <person name="Boyd A."/>
            <person name="Carlson A."/>
            <person name="Copeland A."/>
            <person name="Coutinho P.M."/>
            <person name="de Vries R.P."/>
            <person name="Ferreira P."/>
            <person name="Findley K."/>
            <person name="Foster B."/>
            <person name="Gaskell J."/>
            <person name="Glotzer D."/>
            <person name="Gorecki P."/>
            <person name="Heitman J."/>
            <person name="Hesse C."/>
            <person name="Hori C."/>
            <person name="Igarashi K."/>
            <person name="Jurgens J.A."/>
            <person name="Kallen N."/>
            <person name="Kersten P."/>
            <person name="Kohler A."/>
            <person name="Kuees U."/>
            <person name="Kumar T.K.A."/>
            <person name="Kuo A."/>
            <person name="LaButti K."/>
            <person name="Larrondo L.F."/>
            <person name="Lindquist E."/>
            <person name="Ling A."/>
            <person name="Lombard V."/>
            <person name="Lucas S."/>
            <person name="Lundell T."/>
            <person name="Martin R."/>
            <person name="McLaughlin D.J."/>
            <person name="Morgenstern I."/>
            <person name="Morin E."/>
            <person name="Murat C."/>
            <person name="Nagy L.G."/>
            <person name="Nolan M."/>
            <person name="Ohm R.A."/>
            <person name="Patyshakuliyeva A."/>
            <person name="Rokas A."/>
            <person name="Ruiz-Duenas F.J."/>
            <person name="Sabat G."/>
            <person name="Salamov A."/>
            <person name="Samejima M."/>
            <person name="Schmutz J."/>
            <person name="Slot J.C."/>
            <person name="St John F."/>
            <person name="Stenlid J."/>
            <person name="Sun H."/>
            <person name="Sun S."/>
            <person name="Syed K."/>
            <person name="Tsang A."/>
            <person name="Wiebenga A."/>
            <person name="Young D."/>
            <person name="Pisabarro A."/>
            <person name="Eastwood D.C."/>
            <person name="Martin F."/>
            <person name="Cullen D."/>
            <person name="Grigoriev I.V."/>
            <person name="Hibbett D.S."/>
        </authorList>
    </citation>
    <scope>NUCLEOTIDE SEQUENCE [LARGE SCALE GENOMIC DNA]</scope>
    <source>
        <strain evidence="6 7">ATCC 11539</strain>
    </source>
</reference>
<dbReference type="GO" id="GO:0005739">
    <property type="term" value="C:mitochondrion"/>
    <property type="evidence" value="ECO:0007669"/>
    <property type="project" value="UniProtKB-SubCell"/>
</dbReference>
<dbReference type="PANTHER" id="PTHR23354:SF62">
    <property type="entry name" value="MUSTARD, ISOFORM V"/>
    <property type="match status" value="1"/>
</dbReference>
<evidence type="ECO:0000259" key="5">
    <source>
        <dbReference type="PROSITE" id="PS51886"/>
    </source>
</evidence>
<sequence>MTSPVLTVEIADQIRPYLPALARLPKSWSLLYSLDQHGISLSTLYTRCQSHPGGALLAIKDSGDAVFGVWVGEGVHPSKGSYYGGGESFLWRMQGGKVKVYRWAGKNDYVALCEPDYLGFGGGDGHYGLYLDDTLLDGSSARCPTFGNEPLCSRGPRKGENVSFECVGLEIWGMGP</sequence>
<dbReference type="InterPro" id="IPR006571">
    <property type="entry name" value="TLDc_dom"/>
</dbReference>
<dbReference type="Proteomes" id="UP000030669">
    <property type="component" value="Unassembled WGS sequence"/>
</dbReference>
<dbReference type="eggNOG" id="KOG2372">
    <property type="taxonomic scope" value="Eukaryota"/>
</dbReference>
<dbReference type="OMA" id="HYGLWCD"/>
<evidence type="ECO:0000256" key="2">
    <source>
        <dbReference type="ARBA" id="ARBA00009540"/>
    </source>
</evidence>
<protein>
    <recommendedName>
        <fullName evidence="4">Oxidation resistance protein 1</fullName>
    </recommendedName>
</protein>
<evidence type="ECO:0000313" key="6">
    <source>
        <dbReference type="EMBL" id="EPQ55488.1"/>
    </source>
</evidence>
<proteinExistence type="inferred from homology"/>
<organism evidence="6 7">
    <name type="scientific">Gloeophyllum trabeum (strain ATCC 11539 / FP-39264 / Madison 617)</name>
    <name type="common">Brown rot fungus</name>
    <dbReference type="NCBI Taxonomy" id="670483"/>
    <lineage>
        <taxon>Eukaryota</taxon>
        <taxon>Fungi</taxon>
        <taxon>Dikarya</taxon>
        <taxon>Basidiomycota</taxon>
        <taxon>Agaricomycotina</taxon>
        <taxon>Agaricomycetes</taxon>
        <taxon>Gloeophyllales</taxon>
        <taxon>Gloeophyllaceae</taxon>
        <taxon>Gloeophyllum</taxon>
    </lineage>
</organism>
<dbReference type="RefSeq" id="XP_007865576.1">
    <property type="nucleotide sequence ID" value="XM_007867385.1"/>
</dbReference>
<dbReference type="KEGG" id="gtr:GLOTRDRAFT_75646"/>
<dbReference type="AlphaFoldDB" id="S7Q7R6"/>
<keyword evidence="3" id="KW-0496">Mitochondrion</keyword>
<name>S7Q7R6_GLOTA</name>
<dbReference type="EMBL" id="KB469301">
    <property type="protein sequence ID" value="EPQ55488.1"/>
    <property type="molecule type" value="Genomic_DNA"/>
</dbReference>
<dbReference type="Pfam" id="PF07534">
    <property type="entry name" value="TLD"/>
    <property type="match status" value="1"/>
</dbReference>
<evidence type="ECO:0000256" key="1">
    <source>
        <dbReference type="ARBA" id="ARBA00004173"/>
    </source>
</evidence>
<dbReference type="SMART" id="SM00584">
    <property type="entry name" value="TLDc"/>
    <property type="match status" value="1"/>
</dbReference>